<accession>A0A5M6D1H8</accession>
<dbReference type="Proteomes" id="UP000324479">
    <property type="component" value="Unassembled WGS sequence"/>
</dbReference>
<keyword evidence="1" id="KW-0472">Membrane</keyword>
<dbReference type="EMBL" id="VWOX01000019">
    <property type="protein sequence ID" value="KAA5539499.1"/>
    <property type="molecule type" value="Genomic_DNA"/>
</dbReference>
<evidence type="ECO:0000256" key="1">
    <source>
        <dbReference type="SAM" id="Phobius"/>
    </source>
</evidence>
<feature type="transmembrane region" description="Helical" evidence="1">
    <location>
        <begin position="20"/>
        <end position="37"/>
    </location>
</feature>
<sequence>MALPDPLLIAAISEWLEPTGALLLALTLVLACTVAWLSNLVALPGNWLAVLLIAIYAWLGPTDGIFAIGLTMVLVTFVVALVGELIEFAAGAVGARKAGASRKSTMYAIIGSMVGAILGAIVGIPIPVVGSVLAAILFGGVGASAGAMYGEWSDGRPWRENWTIGQATFWGRTFGTLGKFAAGFVILIIVCFAVVL</sequence>
<feature type="transmembrane region" description="Helical" evidence="1">
    <location>
        <begin position="107"/>
        <end position="126"/>
    </location>
</feature>
<feature type="transmembrane region" description="Helical" evidence="1">
    <location>
        <begin position="132"/>
        <end position="152"/>
    </location>
</feature>
<gene>
    <name evidence="2" type="ORF">FYK55_24145</name>
</gene>
<feature type="transmembrane region" description="Helical" evidence="1">
    <location>
        <begin position="65"/>
        <end position="86"/>
    </location>
</feature>
<dbReference type="InterPro" id="IPR007403">
    <property type="entry name" value="DUF456"/>
</dbReference>
<proteinExistence type="predicted"/>
<protein>
    <submittedName>
        <fullName evidence="2">DUF456 domain-containing protein</fullName>
    </submittedName>
</protein>
<name>A0A5M6D1H8_9BACT</name>
<dbReference type="RefSeq" id="WP_150079270.1">
    <property type="nucleotide sequence ID" value="NZ_VWOX01000019.1"/>
</dbReference>
<keyword evidence="1" id="KW-1133">Transmembrane helix</keyword>
<organism evidence="2 3">
    <name type="scientific">Roseiconus nitratireducens</name>
    <dbReference type="NCBI Taxonomy" id="2605748"/>
    <lineage>
        <taxon>Bacteria</taxon>
        <taxon>Pseudomonadati</taxon>
        <taxon>Planctomycetota</taxon>
        <taxon>Planctomycetia</taxon>
        <taxon>Pirellulales</taxon>
        <taxon>Pirellulaceae</taxon>
        <taxon>Roseiconus</taxon>
    </lineage>
</organism>
<feature type="transmembrane region" description="Helical" evidence="1">
    <location>
        <begin position="173"/>
        <end position="195"/>
    </location>
</feature>
<keyword evidence="3" id="KW-1185">Reference proteome</keyword>
<keyword evidence="1" id="KW-0812">Transmembrane</keyword>
<dbReference type="Pfam" id="PF04306">
    <property type="entry name" value="DUF456"/>
    <property type="match status" value="1"/>
</dbReference>
<dbReference type="AlphaFoldDB" id="A0A5M6D1H8"/>
<reference evidence="2 3" key="1">
    <citation type="submission" date="2019-08" db="EMBL/GenBank/DDBJ databases">
        <authorList>
            <person name="Dhanesh K."/>
            <person name="Kumar G."/>
            <person name="Sasikala C."/>
            <person name="Venkata Ramana C."/>
        </authorList>
    </citation>
    <scope>NUCLEOTIDE SEQUENCE [LARGE SCALE GENOMIC DNA]</scope>
    <source>
        <strain evidence="2 3">JC645</strain>
    </source>
</reference>
<evidence type="ECO:0000313" key="2">
    <source>
        <dbReference type="EMBL" id="KAA5539499.1"/>
    </source>
</evidence>
<evidence type="ECO:0000313" key="3">
    <source>
        <dbReference type="Proteomes" id="UP000324479"/>
    </source>
</evidence>
<feature type="transmembrane region" description="Helical" evidence="1">
    <location>
        <begin position="42"/>
        <end position="59"/>
    </location>
</feature>
<comment type="caution">
    <text evidence="2">The sequence shown here is derived from an EMBL/GenBank/DDBJ whole genome shotgun (WGS) entry which is preliminary data.</text>
</comment>